<sequence length="273" mass="29533">MHSRFDRFRATPLGAQLEALIGQPERYAEFAALSRVGVAAIGAVQDEIAHKFPEIEADTTARQFCGALVADVMRRRGHDVVQARGRLGGALFSYGAVFSPYPQLLPFTDIVGELARMTAAFAAFAARVPAALRARRPAGTGFSLVEHACHLRDLDAVFAARIDAVRTADLPVIASVDGTALAEQRDYLHQDFDAALDAFRAARRGLCATLATLTPAELTRCGLRDGIRRMSLDELVRELLDHDRTHCLELDELLAELGLPPATDTPHATPPAA</sequence>
<evidence type="ECO:0000313" key="2">
    <source>
        <dbReference type="EMBL" id="KWA57010.1"/>
    </source>
</evidence>
<dbReference type="AlphaFoldDB" id="A0A125KD34"/>
<dbReference type="Gene3D" id="1.20.120.450">
    <property type="entry name" value="dinb family like domain"/>
    <property type="match status" value="1"/>
</dbReference>
<feature type="domain" description="DinB-like" evidence="1">
    <location>
        <begin position="114"/>
        <end position="249"/>
    </location>
</feature>
<dbReference type="EMBL" id="LPHB01000065">
    <property type="protein sequence ID" value="KWA57010.1"/>
    <property type="molecule type" value="Genomic_DNA"/>
</dbReference>
<organism evidence="2">
    <name type="scientific">Burkholderia stagnalis</name>
    <dbReference type="NCBI Taxonomy" id="1503054"/>
    <lineage>
        <taxon>Bacteria</taxon>
        <taxon>Pseudomonadati</taxon>
        <taxon>Pseudomonadota</taxon>
        <taxon>Betaproteobacteria</taxon>
        <taxon>Burkholderiales</taxon>
        <taxon>Burkholderiaceae</taxon>
        <taxon>Burkholderia</taxon>
        <taxon>Burkholderia cepacia complex</taxon>
    </lineage>
</organism>
<reference evidence="2 3" key="1">
    <citation type="submission" date="2015-11" db="EMBL/GenBank/DDBJ databases">
        <title>Expanding the genomic diversity of Burkholderia species for the development of highly accurate diagnostics.</title>
        <authorList>
            <person name="Sahl J."/>
            <person name="Keim P."/>
            <person name="Wagner D."/>
        </authorList>
    </citation>
    <scope>NUCLEOTIDE SEQUENCE [LARGE SCALE GENOMIC DNA]</scope>
    <source>
        <strain evidence="2 3">MSMB1960WGS</strain>
    </source>
</reference>
<dbReference type="InterPro" id="IPR034660">
    <property type="entry name" value="DinB/YfiT-like"/>
</dbReference>
<accession>A0A125KD34</accession>
<proteinExistence type="predicted"/>
<dbReference type="SUPFAM" id="SSF109854">
    <property type="entry name" value="DinB/YfiT-like putative metalloenzymes"/>
    <property type="match status" value="1"/>
</dbReference>
<dbReference type="RefSeq" id="WP_060148800.1">
    <property type="nucleotide sequence ID" value="NZ_LPGD01000031.1"/>
</dbReference>
<evidence type="ECO:0000313" key="3">
    <source>
        <dbReference type="Proteomes" id="UP000068603"/>
    </source>
</evidence>
<protein>
    <submittedName>
        <fullName evidence="2">Damage-inducible protein DinB</fullName>
    </submittedName>
</protein>
<dbReference type="InterPro" id="IPR024775">
    <property type="entry name" value="DinB-like"/>
</dbReference>
<dbReference type="Proteomes" id="UP000068603">
    <property type="component" value="Unassembled WGS sequence"/>
</dbReference>
<gene>
    <name evidence="2" type="ORF">WT44_24685</name>
</gene>
<name>A0A125KD34_9BURK</name>
<evidence type="ECO:0000259" key="1">
    <source>
        <dbReference type="Pfam" id="PF12867"/>
    </source>
</evidence>
<dbReference type="Pfam" id="PF12867">
    <property type="entry name" value="DinB_2"/>
    <property type="match status" value="1"/>
</dbReference>
<comment type="caution">
    <text evidence="2">The sequence shown here is derived from an EMBL/GenBank/DDBJ whole genome shotgun (WGS) entry which is preliminary data.</text>
</comment>
<dbReference type="STRING" id="1503054.WT74_30620"/>